<keyword evidence="3" id="KW-0813">Transport</keyword>
<dbReference type="SUPFAM" id="SSF144083">
    <property type="entry name" value="Magnesium transport protein CorA, transmembrane region"/>
    <property type="match status" value="1"/>
</dbReference>
<keyword evidence="9 12" id="KW-0472">Membrane</keyword>
<accession>A0A916STY3</accession>
<dbReference type="Gene3D" id="3.30.460.20">
    <property type="entry name" value="CorA soluble domain-like"/>
    <property type="match status" value="1"/>
</dbReference>
<evidence type="ECO:0000256" key="10">
    <source>
        <dbReference type="ARBA" id="ARBA00034269"/>
    </source>
</evidence>
<comment type="similarity">
    <text evidence="2">Belongs to the CorA metal ion transporter (MIT) (TC 1.A.35) family.</text>
</comment>
<keyword evidence="14" id="KW-1185">Reference proteome</keyword>
<gene>
    <name evidence="13" type="primary">corA</name>
    <name evidence="13" type="ORF">GCM10011489_00560</name>
</gene>
<evidence type="ECO:0000256" key="1">
    <source>
        <dbReference type="ARBA" id="ARBA00004651"/>
    </source>
</evidence>
<keyword evidence="4" id="KW-1003">Cell membrane</keyword>
<reference evidence="13" key="2">
    <citation type="submission" date="2020-09" db="EMBL/GenBank/DDBJ databases">
        <authorList>
            <person name="Sun Q."/>
            <person name="Zhou Y."/>
        </authorList>
    </citation>
    <scope>NUCLEOTIDE SEQUENCE</scope>
    <source>
        <strain evidence="13">CGMCC 1.12827</strain>
    </source>
</reference>
<dbReference type="PANTHER" id="PTHR46494:SF1">
    <property type="entry name" value="CORA FAMILY METAL ION TRANSPORTER (EUROFUNG)"/>
    <property type="match status" value="1"/>
</dbReference>
<keyword evidence="5 12" id="KW-0812">Transmembrane</keyword>
<dbReference type="Pfam" id="PF01544">
    <property type="entry name" value="CorA"/>
    <property type="match status" value="1"/>
</dbReference>
<dbReference type="EMBL" id="BMGC01000001">
    <property type="protein sequence ID" value="GGB16366.1"/>
    <property type="molecule type" value="Genomic_DNA"/>
</dbReference>
<comment type="catalytic activity">
    <reaction evidence="10">
        <text>Mg(2+)(in) = Mg(2+)(out)</text>
        <dbReference type="Rhea" id="RHEA:29827"/>
        <dbReference type="ChEBI" id="CHEBI:18420"/>
    </reaction>
</comment>
<protein>
    <submittedName>
        <fullName evidence="13">Magnesium transport protein CorA</fullName>
    </submittedName>
</protein>
<reference evidence="13" key="1">
    <citation type="journal article" date="2014" name="Int. J. Syst. Evol. Microbiol.">
        <title>Complete genome sequence of Corynebacterium casei LMG S-19264T (=DSM 44701T), isolated from a smear-ripened cheese.</title>
        <authorList>
            <consortium name="US DOE Joint Genome Institute (JGI-PGF)"/>
            <person name="Walter F."/>
            <person name="Albersmeier A."/>
            <person name="Kalinowski J."/>
            <person name="Ruckert C."/>
        </authorList>
    </citation>
    <scope>NUCLEOTIDE SEQUENCE</scope>
    <source>
        <strain evidence="13">CGMCC 1.12827</strain>
    </source>
</reference>
<keyword evidence="6" id="KW-0460">Magnesium</keyword>
<feature type="transmembrane region" description="Helical" evidence="12">
    <location>
        <begin position="277"/>
        <end position="296"/>
    </location>
</feature>
<dbReference type="PANTHER" id="PTHR46494">
    <property type="entry name" value="CORA FAMILY METAL ION TRANSPORTER (EUROFUNG)"/>
    <property type="match status" value="1"/>
</dbReference>
<proteinExistence type="inferred from homology"/>
<evidence type="ECO:0000256" key="9">
    <source>
        <dbReference type="ARBA" id="ARBA00023136"/>
    </source>
</evidence>
<organism evidence="13 14">
    <name type="scientific">Gordonia jinhuaensis</name>
    <dbReference type="NCBI Taxonomy" id="1517702"/>
    <lineage>
        <taxon>Bacteria</taxon>
        <taxon>Bacillati</taxon>
        <taxon>Actinomycetota</taxon>
        <taxon>Actinomycetes</taxon>
        <taxon>Mycobacteriales</taxon>
        <taxon>Gordoniaceae</taxon>
        <taxon>Gordonia</taxon>
    </lineage>
</organism>
<comment type="caution">
    <text evidence="13">The sequence shown here is derived from an EMBL/GenBank/DDBJ whole genome shotgun (WGS) entry which is preliminary data.</text>
</comment>
<name>A0A916STY3_9ACTN</name>
<dbReference type="InterPro" id="IPR002523">
    <property type="entry name" value="MgTranspt_CorA/ZnTranspt_ZntB"/>
</dbReference>
<dbReference type="Gene3D" id="1.20.58.340">
    <property type="entry name" value="Magnesium transport protein CorA, transmembrane region"/>
    <property type="match status" value="2"/>
</dbReference>
<evidence type="ECO:0000256" key="5">
    <source>
        <dbReference type="ARBA" id="ARBA00022692"/>
    </source>
</evidence>
<evidence type="ECO:0000313" key="14">
    <source>
        <dbReference type="Proteomes" id="UP000621454"/>
    </source>
</evidence>
<dbReference type="InterPro" id="IPR045861">
    <property type="entry name" value="CorA_cytoplasmic_dom"/>
</dbReference>
<dbReference type="GO" id="GO:0015095">
    <property type="term" value="F:magnesium ion transmembrane transporter activity"/>
    <property type="evidence" value="ECO:0007669"/>
    <property type="project" value="TreeGrafter"/>
</dbReference>
<dbReference type="FunFam" id="1.20.58.340:FF:000004">
    <property type="entry name" value="Magnesium transport protein CorA"/>
    <property type="match status" value="1"/>
</dbReference>
<evidence type="ECO:0000256" key="2">
    <source>
        <dbReference type="ARBA" id="ARBA00009765"/>
    </source>
</evidence>
<comment type="subcellular location">
    <subcellularLocation>
        <location evidence="1">Cell membrane</location>
        <topology evidence="1">Multi-pass membrane protein</topology>
    </subcellularLocation>
</comment>
<evidence type="ECO:0000256" key="3">
    <source>
        <dbReference type="ARBA" id="ARBA00022448"/>
    </source>
</evidence>
<keyword evidence="8" id="KW-0406">Ion transport</keyword>
<dbReference type="GO" id="GO:0015087">
    <property type="term" value="F:cobalt ion transmembrane transporter activity"/>
    <property type="evidence" value="ECO:0007669"/>
    <property type="project" value="TreeGrafter"/>
</dbReference>
<evidence type="ECO:0000313" key="13">
    <source>
        <dbReference type="EMBL" id="GGB16366.1"/>
    </source>
</evidence>
<dbReference type="InterPro" id="IPR045863">
    <property type="entry name" value="CorA_TM1_TM2"/>
</dbReference>
<dbReference type="GO" id="GO:0050897">
    <property type="term" value="F:cobalt ion binding"/>
    <property type="evidence" value="ECO:0007669"/>
    <property type="project" value="TreeGrafter"/>
</dbReference>
<evidence type="ECO:0000256" key="7">
    <source>
        <dbReference type="ARBA" id="ARBA00022989"/>
    </source>
</evidence>
<dbReference type="CDD" id="cd12830">
    <property type="entry name" value="MtCorA-like"/>
    <property type="match status" value="1"/>
</dbReference>
<dbReference type="GO" id="GO:0000287">
    <property type="term" value="F:magnesium ion binding"/>
    <property type="evidence" value="ECO:0007669"/>
    <property type="project" value="TreeGrafter"/>
</dbReference>
<evidence type="ECO:0000256" key="4">
    <source>
        <dbReference type="ARBA" id="ARBA00022475"/>
    </source>
</evidence>
<comment type="function">
    <text evidence="11">Mediates influx of magnesium ions. Alternates between open and closed states. Activated by low cytoplasmic Mg(2+) levels. Inactive when cytoplasmic Mg(2+) levels are high.</text>
</comment>
<evidence type="ECO:0000256" key="12">
    <source>
        <dbReference type="SAM" id="Phobius"/>
    </source>
</evidence>
<dbReference type="Proteomes" id="UP000621454">
    <property type="component" value="Unassembled WGS sequence"/>
</dbReference>
<sequence length="334" mass="38235">MPVERAVVDCGVYVDGHRLRGRFSYQKALEVIRERGSGFVWLGLHAPDEGQMSGVAEVFGLHELLVEDAVHAHQRPKLELYDELKFLVLRTVKYVEHDAAEGKEVVATGELMVFTGRDFVITVRHGEHTHLTGLRRRLEERPDRLALGPDFVMHAVADLVVDTYLEVAESFEVDVDTAEENIFTPERSVDIDPIYMLKRAIIELRRSVEPLARPLQRLTSSEEPLVNKEIRRLFRDVADHHEMVSERIAGYDDVLESLLDAAQAKVGIQQNTDMRKISAWVAIASVPTVVAGIYGMNFQYMPELEWRYGFWVLMIVLLAVCGGLWWVFRKNRWL</sequence>
<dbReference type="GO" id="GO:0005886">
    <property type="term" value="C:plasma membrane"/>
    <property type="evidence" value="ECO:0007669"/>
    <property type="project" value="UniProtKB-SubCell"/>
</dbReference>
<evidence type="ECO:0000256" key="11">
    <source>
        <dbReference type="ARBA" id="ARBA00045497"/>
    </source>
</evidence>
<keyword evidence="7 12" id="KW-1133">Transmembrane helix</keyword>
<evidence type="ECO:0000256" key="8">
    <source>
        <dbReference type="ARBA" id="ARBA00023065"/>
    </source>
</evidence>
<feature type="transmembrane region" description="Helical" evidence="12">
    <location>
        <begin position="308"/>
        <end position="328"/>
    </location>
</feature>
<dbReference type="AlphaFoldDB" id="A0A916STY3"/>
<dbReference type="SUPFAM" id="SSF143865">
    <property type="entry name" value="CorA soluble domain-like"/>
    <property type="match status" value="1"/>
</dbReference>
<evidence type="ECO:0000256" key="6">
    <source>
        <dbReference type="ARBA" id="ARBA00022842"/>
    </source>
</evidence>